<protein>
    <submittedName>
        <fullName evidence="2">Metallophosphoesterase family protein</fullName>
    </submittedName>
</protein>
<comment type="caution">
    <text evidence="2">The sequence shown here is derived from an EMBL/GenBank/DDBJ whole genome shotgun (WGS) entry which is preliminary data.</text>
</comment>
<organism evidence="2 3">
    <name type="scientific">Haloarcula salinisoli</name>
    <dbReference type="NCBI Taxonomy" id="2487746"/>
    <lineage>
        <taxon>Archaea</taxon>
        <taxon>Methanobacteriati</taxon>
        <taxon>Methanobacteriota</taxon>
        <taxon>Stenosarchaea group</taxon>
        <taxon>Halobacteria</taxon>
        <taxon>Halobacteriales</taxon>
        <taxon>Haloarculaceae</taxon>
        <taxon>Haloarcula</taxon>
    </lineage>
</organism>
<dbReference type="AlphaFoldDB" id="A0A8J8C909"/>
<accession>A0A8J8C909</accession>
<dbReference type="Proteomes" id="UP000783863">
    <property type="component" value="Unassembled WGS sequence"/>
</dbReference>
<keyword evidence="3" id="KW-1185">Reference proteome</keyword>
<dbReference type="InterPro" id="IPR029052">
    <property type="entry name" value="Metallo-depent_PP-like"/>
</dbReference>
<dbReference type="Gene3D" id="3.60.21.10">
    <property type="match status" value="1"/>
</dbReference>
<gene>
    <name evidence="2" type="ORF">EGD98_08540</name>
</gene>
<dbReference type="Pfam" id="PF00149">
    <property type="entry name" value="Metallophos"/>
    <property type="match status" value="1"/>
</dbReference>
<dbReference type="InterPro" id="IPR004843">
    <property type="entry name" value="Calcineurin-like_PHP"/>
</dbReference>
<dbReference type="SUPFAM" id="SSF56300">
    <property type="entry name" value="Metallo-dependent phosphatases"/>
    <property type="match status" value="1"/>
</dbReference>
<evidence type="ECO:0000313" key="2">
    <source>
        <dbReference type="EMBL" id="MBX0303719.1"/>
    </source>
</evidence>
<feature type="domain" description="Calcineurin-like phosphoesterase" evidence="1">
    <location>
        <begin position="7"/>
        <end position="155"/>
    </location>
</feature>
<evidence type="ECO:0000259" key="1">
    <source>
        <dbReference type="Pfam" id="PF00149"/>
    </source>
</evidence>
<proteinExistence type="predicted"/>
<name>A0A8J8C909_9EURY</name>
<sequence>MTDQQDILVMGDNHGDVDSLDQVIADTQGEQFDFIIHVGDLTNTWFDGIETGVEQLQSVESRLVDLAERANEDLLYIYGNRDHTRGPESEYVYERYELDVGTHIPIDGGITISGQRFTQDPELVSEDDILVTHGECVPMLDHFDGRAYFSGHEHTGRYKGPCLNSAFLYRTDDHGGEPLIGGYFVVTVDDEPPFEVDFRNLARLQKIMCPKHYGRGVLFAPDFHDCQFCYDGELQLMKEMAQSAFYGITHQNEQDAVSEDTLIEYAVGLYENSPSGFEDKFTQYVNELGQHPLDPLRRDDEDRLVRPTD</sequence>
<evidence type="ECO:0000313" key="3">
    <source>
        <dbReference type="Proteomes" id="UP000783863"/>
    </source>
</evidence>
<reference evidence="2" key="1">
    <citation type="submission" date="2021-06" db="EMBL/GenBank/DDBJ databases">
        <title>Halomicroarcula sp. F24A a new haloarchaeum isolated from saline soil.</title>
        <authorList>
            <person name="Duran-Viseras A."/>
            <person name="Sanchez-Porro C."/>
            <person name="Ventosa A."/>
        </authorList>
    </citation>
    <scope>NUCLEOTIDE SEQUENCE</scope>
    <source>
        <strain evidence="2">F24A</strain>
    </source>
</reference>
<dbReference type="GO" id="GO:0016787">
    <property type="term" value="F:hydrolase activity"/>
    <property type="evidence" value="ECO:0007669"/>
    <property type="project" value="InterPro"/>
</dbReference>
<dbReference type="EMBL" id="RKLQ01000001">
    <property type="protein sequence ID" value="MBX0303719.1"/>
    <property type="molecule type" value="Genomic_DNA"/>
</dbReference>
<dbReference type="RefSeq" id="WP_220587912.1">
    <property type="nucleotide sequence ID" value="NZ_RKLQ01000001.1"/>
</dbReference>
<dbReference type="CDD" id="cd00838">
    <property type="entry name" value="MPP_superfamily"/>
    <property type="match status" value="1"/>
</dbReference>